<gene>
    <name evidence="2" type="ORF">FHS09_004030</name>
</gene>
<comment type="caution">
    <text evidence="2">The sequence shown here is derived from an EMBL/GenBank/DDBJ whole genome shotgun (WGS) entry which is preliminary data.</text>
</comment>
<evidence type="ECO:0000313" key="2">
    <source>
        <dbReference type="EMBL" id="MBB3063177.1"/>
    </source>
</evidence>
<organism evidence="2 3">
    <name type="scientific">Microbulbifer rhizosphaerae</name>
    <dbReference type="NCBI Taxonomy" id="1562603"/>
    <lineage>
        <taxon>Bacteria</taxon>
        <taxon>Pseudomonadati</taxon>
        <taxon>Pseudomonadota</taxon>
        <taxon>Gammaproteobacteria</taxon>
        <taxon>Cellvibrionales</taxon>
        <taxon>Microbulbiferaceae</taxon>
        <taxon>Microbulbifer</taxon>
    </lineage>
</organism>
<dbReference type="Proteomes" id="UP000535937">
    <property type="component" value="Unassembled WGS sequence"/>
</dbReference>
<evidence type="ECO:0000313" key="3">
    <source>
        <dbReference type="Proteomes" id="UP000535937"/>
    </source>
</evidence>
<dbReference type="GO" id="GO:0006313">
    <property type="term" value="P:DNA transposition"/>
    <property type="evidence" value="ECO:0007669"/>
    <property type="project" value="InterPro"/>
</dbReference>
<reference evidence="2 3" key="1">
    <citation type="submission" date="2020-08" db="EMBL/GenBank/DDBJ databases">
        <title>Genomic Encyclopedia of Type Strains, Phase III (KMG-III): the genomes of soil and plant-associated and newly described type strains.</title>
        <authorList>
            <person name="Whitman W."/>
        </authorList>
    </citation>
    <scope>NUCLEOTIDE SEQUENCE [LARGE SCALE GENOMIC DNA]</scope>
    <source>
        <strain evidence="2 3">CECT 8799</strain>
    </source>
</reference>
<feature type="domain" description="Transposase IS4-like" evidence="1">
    <location>
        <begin position="12"/>
        <end position="56"/>
    </location>
</feature>
<accession>A0A7W4ZAU9</accession>
<dbReference type="GO" id="GO:0003677">
    <property type="term" value="F:DNA binding"/>
    <property type="evidence" value="ECO:0007669"/>
    <property type="project" value="InterPro"/>
</dbReference>
<name>A0A7W4ZAU9_9GAMM</name>
<dbReference type="EMBL" id="JACHWZ010000026">
    <property type="protein sequence ID" value="MBB3063177.1"/>
    <property type="molecule type" value="Genomic_DNA"/>
</dbReference>
<sequence length="56" mass="6293">MDNAYWYRCILGLIYSVDITAANANDITGTERVLYGGESRVWGDTGYTGVENREEL</sequence>
<dbReference type="InterPro" id="IPR002559">
    <property type="entry name" value="Transposase_11"/>
</dbReference>
<protein>
    <submittedName>
        <fullName evidence="2">IS5 family transposase</fullName>
    </submittedName>
</protein>
<dbReference type="AlphaFoldDB" id="A0A7W4ZAU9"/>
<dbReference type="GO" id="GO:0004803">
    <property type="term" value="F:transposase activity"/>
    <property type="evidence" value="ECO:0007669"/>
    <property type="project" value="InterPro"/>
</dbReference>
<proteinExistence type="predicted"/>
<evidence type="ECO:0000259" key="1">
    <source>
        <dbReference type="Pfam" id="PF01609"/>
    </source>
</evidence>
<keyword evidence="3" id="KW-1185">Reference proteome</keyword>
<dbReference type="Pfam" id="PF01609">
    <property type="entry name" value="DDE_Tnp_1"/>
    <property type="match status" value="1"/>
</dbReference>